<organism evidence="4 5">
    <name type="scientific">Tateyamaria armeniaca</name>
    <dbReference type="NCBI Taxonomy" id="2518930"/>
    <lineage>
        <taxon>Bacteria</taxon>
        <taxon>Pseudomonadati</taxon>
        <taxon>Pseudomonadota</taxon>
        <taxon>Alphaproteobacteria</taxon>
        <taxon>Rhodobacterales</taxon>
        <taxon>Roseobacteraceae</taxon>
        <taxon>Tateyamaria</taxon>
    </lineage>
</organism>
<feature type="domain" description="DUF642" evidence="3">
    <location>
        <begin position="23"/>
        <end position="176"/>
    </location>
</feature>
<dbReference type="InterPro" id="IPR022472">
    <property type="entry name" value="VPLPA-CTERM"/>
</dbReference>
<protein>
    <submittedName>
        <fullName evidence="4">Choice-of-anchor C family protein</fullName>
    </submittedName>
</protein>
<dbReference type="RefSeq" id="WP_407593321.1">
    <property type="nucleotide sequence ID" value="NZ_JBHDIY010000002.1"/>
</dbReference>
<dbReference type="NCBIfam" id="TIGR03370">
    <property type="entry name" value="VPLPA-CTERM"/>
    <property type="match status" value="1"/>
</dbReference>
<feature type="signal peptide" evidence="2">
    <location>
        <begin position="1"/>
        <end position="20"/>
    </location>
</feature>
<keyword evidence="1" id="KW-1133">Transmembrane helix</keyword>
<reference evidence="4 5" key="1">
    <citation type="submission" date="2024-08" db="EMBL/GenBank/DDBJ databases">
        <title>Tateyamaria sp. nov., isolated from marine algae.</title>
        <authorList>
            <person name="Choi B.J."/>
            <person name="Kim J.M."/>
            <person name="Lee J.K."/>
            <person name="Choi D.G."/>
            <person name="Bayburt H."/>
            <person name="Baek J.H."/>
            <person name="Han D.M."/>
            <person name="Jeon C.O."/>
        </authorList>
    </citation>
    <scope>NUCLEOTIDE SEQUENCE [LARGE SCALE GENOMIC DNA]</scope>
    <source>
        <strain evidence="4 5">KMU-156</strain>
    </source>
</reference>
<dbReference type="NCBIfam" id="TIGR04362">
    <property type="entry name" value="choice_anch_C"/>
    <property type="match status" value="1"/>
</dbReference>
<dbReference type="SUPFAM" id="SSF49785">
    <property type="entry name" value="Galactose-binding domain-like"/>
    <property type="match status" value="1"/>
</dbReference>
<gene>
    <name evidence="4" type="ORF">ACERZ8_16950</name>
</gene>
<keyword evidence="1" id="KW-0472">Membrane</keyword>
<dbReference type="InterPro" id="IPR008979">
    <property type="entry name" value="Galactose-bd-like_sf"/>
</dbReference>
<keyword evidence="5" id="KW-1185">Reference proteome</keyword>
<comment type="caution">
    <text evidence="4">The sequence shown here is derived from an EMBL/GenBank/DDBJ whole genome shotgun (WGS) entry which is preliminary data.</text>
</comment>
<evidence type="ECO:0000313" key="5">
    <source>
        <dbReference type="Proteomes" id="UP001627408"/>
    </source>
</evidence>
<dbReference type="InterPro" id="IPR006946">
    <property type="entry name" value="DGR2-like_dom"/>
</dbReference>
<dbReference type="Gene3D" id="2.60.120.260">
    <property type="entry name" value="Galactose-binding domain-like"/>
    <property type="match status" value="1"/>
</dbReference>
<name>A0ABW8UXJ9_9RHOB</name>
<evidence type="ECO:0000313" key="4">
    <source>
        <dbReference type="EMBL" id="MFL4471479.1"/>
    </source>
</evidence>
<keyword evidence="2" id="KW-0732">Signal</keyword>
<dbReference type="Pfam" id="PF04862">
    <property type="entry name" value="DUF642"/>
    <property type="match status" value="1"/>
</dbReference>
<dbReference type="Proteomes" id="UP001627408">
    <property type="component" value="Unassembled WGS sequence"/>
</dbReference>
<sequence>MKSLIVSAVLGLGAAQMASAATIVNGSFEDPDVTGAFATFVSGSTAITGWTVGSGSVDVVDTLWIAQEGSQAVDLDGSAVGSIFQTITDLIVGTSYTISFYMSGNPDGPPPVKSMDVSVGANTAGYTFDMSGGNAETGVWELNTFTFTAAATSEVLTFASTTGGSAYGAAVDDVSIAPSIAPVPLPAGGLMLVGGLVGLAALRRRRQQG</sequence>
<feature type="chain" id="PRO_5045341630" evidence="2">
    <location>
        <begin position="21"/>
        <end position="209"/>
    </location>
</feature>
<evidence type="ECO:0000256" key="1">
    <source>
        <dbReference type="SAM" id="Phobius"/>
    </source>
</evidence>
<evidence type="ECO:0000259" key="3">
    <source>
        <dbReference type="Pfam" id="PF04862"/>
    </source>
</evidence>
<accession>A0ABW8UXJ9</accession>
<dbReference type="EMBL" id="JBHDIY010000002">
    <property type="protein sequence ID" value="MFL4471479.1"/>
    <property type="molecule type" value="Genomic_DNA"/>
</dbReference>
<feature type="transmembrane region" description="Helical" evidence="1">
    <location>
        <begin position="183"/>
        <end position="202"/>
    </location>
</feature>
<dbReference type="InterPro" id="IPR027576">
    <property type="entry name" value="Choice_anch_C_dom"/>
</dbReference>
<proteinExistence type="predicted"/>
<evidence type="ECO:0000256" key="2">
    <source>
        <dbReference type="SAM" id="SignalP"/>
    </source>
</evidence>
<keyword evidence="1" id="KW-0812">Transmembrane</keyword>